<dbReference type="AlphaFoldDB" id="A0A127F7G3"/>
<dbReference type="EMBL" id="CP011971">
    <property type="protein sequence ID" value="AMN45571.1"/>
    <property type="molecule type" value="Genomic_DNA"/>
</dbReference>
<dbReference type="STRING" id="465721.ACG33_00320"/>
<dbReference type="OrthoDB" id="4303499at2"/>
<dbReference type="InterPro" id="IPR052513">
    <property type="entry name" value="Thioester_dehydratase-like"/>
</dbReference>
<dbReference type="InterPro" id="IPR002878">
    <property type="entry name" value="ChsH2_C"/>
</dbReference>
<reference evidence="3 4" key="1">
    <citation type="submission" date="2015-06" db="EMBL/GenBank/DDBJ databases">
        <title>A Comprehensive Approach to Explore the Metabolic and Phylogenetic Diversity of Bacterial Steroid Degradation in the Environment: Testosterone as an Example.</title>
        <authorList>
            <person name="Yang F.-C."/>
            <person name="Chen Y.-L."/>
            <person name="Yu C.-P."/>
            <person name="Tang S.-L."/>
            <person name="Wang P.-H."/>
            <person name="Ismail W."/>
            <person name="Wang C.-H."/>
            <person name="Yang C.-Y."/>
            <person name="Chiang Y.-R."/>
        </authorList>
    </citation>
    <scope>NUCLEOTIDE SEQUENCE [LARGE SCALE GENOMIC DNA]</scope>
    <source>
        <strain evidence="3 4">DSM 18526</strain>
    </source>
</reference>
<feature type="domain" description="ChsH2 C-terminal OB-fold" evidence="1">
    <location>
        <begin position="57"/>
        <end position="124"/>
    </location>
</feature>
<dbReference type="PANTHER" id="PTHR34075">
    <property type="entry name" value="BLR3430 PROTEIN"/>
    <property type="match status" value="1"/>
</dbReference>
<dbReference type="InterPro" id="IPR022002">
    <property type="entry name" value="ChsH2_Znr"/>
</dbReference>
<dbReference type="InterPro" id="IPR012340">
    <property type="entry name" value="NA-bd_OB-fold"/>
</dbReference>
<gene>
    <name evidence="3" type="ORF">ACG33_00320</name>
</gene>
<evidence type="ECO:0000259" key="2">
    <source>
        <dbReference type="Pfam" id="PF12172"/>
    </source>
</evidence>
<evidence type="ECO:0000259" key="1">
    <source>
        <dbReference type="Pfam" id="PF01796"/>
    </source>
</evidence>
<evidence type="ECO:0000313" key="3">
    <source>
        <dbReference type="EMBL" id="AMN45571.1"/>
    </source>
</evidence>
<proteinExistence type="predicted"/>
<dbReference type="Pfam" id="PF12172">
    <property type="entry name" value="zf-ChsH2"/>
    <property type="match status" value="1"/>
</dbReference>
<dbReference type="PANTHER" id="PTHR34075:SF5">
    <property type="entry name" value="BLR3430 PROTEIN"/>
    <property type="match status" value="1"/>
</dbReference>
<organism evidence="3 4">
    <name type="scientific">Steroidobacter denitrificans</name>
    <dbReference type="NCBI Taxonomy" id="465721"/>
    <lineage>
        <taxon>Bacteria</taxon>
        <taxon>Pseudomonadati</taxon>
        <taxon>Pseudomonadota</taxon>
        <taxon>Gammaproteobacteria</taxon>
        <taxon>Steroidobacterales</taxon>
        <taxon>Steroidobacteraceae</taxon>
        <taxon>Steroidobacter</taxon>
    </lineage>
</organism>
<dbReference type="Pfam" id="PF01796">
    <property type="entry name" value="OB_ChsH2_C"/>
    <property type="match status" value="1"/>
</dbReference>
<protein>
    <submittedName>
        <fullName evidence="3">Subunit of benzoylsuccinyl-CoA thiolase</fullName>
    </submittedName>
</protein>
<accession>A0A127F7G3</accession>
<name>A0A127F7G3_STEDE</name>
<dbReference type="KEGG" id="sdf:ACG33_00320"/>
<keyword evidence="4" id="KW-1185">Reference proteome</keyword>
<feature type="domain" description="ChsH2 rubredoxin-like zinc ribbon" evidence="2">
    <location>
        <begin position="23"/>
        <end position="54"/>
    </location>
</feature>
<dbReference type="SUPFAM" id="SSF50249">
    <property type="entry name" value="Nucleic acid-binding proteins"/>
    <property type="match status" value="1"/>
</dbReference>
<dbReference type="Proteomes" id="UP000070250">
    <property type="component" value="Chromosome"/>
</dbReference>
<evidence type="ECO:0000313" key="4">
    <source>
        <dbReference type="Proteomes" id="UP000070250"/>
    </source>
</evidence>
<dbReference type="RefSeq" id="WP_066917841.1">
    <property type="nucleotide sequence ID" value="NZ_CP011971.1"/>
</dbReference>
<sequence length="144" mass="16364">MSDKTERPFLEGWFTRDEAGAALIGTRCTSCGTYYFPRQTRFCRNPVCEGEQFEELALSRHGRLWSYTNACYQPPEPFIAAEPFEPFAIAAVELEAERMIVLGPVVQGVDVDALQVGMPMELVIERLCDTPSERLLSWKWKPVV</sequence>